<proteinExistence type="inferred from homology"/>
<keyword evidence="2" id="KW-0285">Flavoprotein</keyword>
<evidence type="ECO:0000256" key="1">
    <source>
        <dbReference type="ARBA" id="ARBA00001974"/>
    </source>
</evidence>
<dbReference type="GO" id="GO:0005737">
    <property type="term" value="C:cytoplasm"/>
    <property type="evidence" value="ECO:0007669"/>
    <property type="project" value="TreeGrafter"/>
</dbReference>
<dbReference type="InterPro" id="IPR036188">
    <property type="entry name" value="FAD/NAD-bd_sf"/>
</dbReference>
<feature type="domain" description="FAD dependent oxidoreductase" evidence="6">
    <location>
        <begin position="8"/>
        <end position="398"/>
    </location>
</feature>
<dbReference type="EMBL" id="CP042430">
    <property type="protein sequence ID" value="QEC50817.1"/>
    <property type="molecule type" value="Genomic_DNA"/>
</dbReference>
<dbReference type="PANTHER" id="PTHR43104">
    <property type="entry name" value="L-2-HYDROXYGLUTARATE DEHYDROGENASE, MITOCHONDRIAL"/>
    <property type="match status" value="1"/>
</dbReference>
<dbReference type="GO" id="GO:0047545">
    <property type="term" value="F:(S)-2-hydroxyglutarate dehydrogenase activity"/>
    <property type="evidence" value="ECO:0007669"/>
    <property type="project" value="TreeGrafter"/>
</dbReference>
<comment type="similarity">
    <text evidence="5">Belongs to the L2HGDH family.</text>
</comment>
<dbReference type="AlphaFoldDB" id="A0A5B8UD06"/>
<keyword evidence="8" id="KW-1185">Reference proteome</keyword>
<evidence type="ECO:0000313" key="7">
    <source>
        <dbReference type="EMBL" id="QEC50817.1"/>
    </source>
</evidence>
<evidence type="ECO:0000259" key="6">
    <source>
        <dbReference type="Pfam" id="PF01266"/>
    </source>
</evidence>
<dbReference type="OrthoDB" id="9801699at2"/>
<accession>A0A5B8UD06</accession>
<dbReference type="InterPro" id="IPR006076">
    <property type="entry name" value="FAD-dep_OxRdtase"/>
</dbReference>
<dbReference type="Proteomes" id="UP000321805">
    <property type="component" value="Chromosome"/>
</dbReference>
<dbReference type="Gene3D" id="3.50.50.60">
    <property type="entry name" value="FAD/NAD(P)-binding domain"/>
    <property type="match status" value="1"/>
</dbReference>
<keyword evidence="4 7" id="KW-0560">Oxidoreductase</keyword>
<evidence type="ECO:0000256" key="2">
    <source>
        <dbReference type="ARBA" id="ARBA00022630"/>
    </source>
</evidence>
<dbReference type="Gene3D" id="3.30.9.10">
    <property type="entry name" value="D-Amino Acid Oxidase, subunit A, domain 2"/>
    <property type="match status" value="1"/>
</dbReference>
<dbReference type="SUPFAM" id="SSF51905">
    <property type="entry name" value="FAD/NAD(P)-binding domain"/>
    <property type="match status" value="1"/>
</dbReference>
<evidence type="ECO:0000256" key="5">
    <source>
        <dbReference type="ARBA" id="ARBA00037941"/>
    </source>
</evidence>
<comment type="cofactor">
    <cofactor evidence="1">
        <name>FAD</name>
        <dbReference type="ChEBI" id="CHEBI:57692"/>
    </cofactor>
</comment>
<dbReference type="RefSeq" id="WP_146923835.1">
    <property type="nucleotide sequence ID" value="NZ_CP042430.1"/>
</dbReference>
<keyword evidence="3" id="KW-0274">FAD</keyword>
<dbReference type="NCBIfam" id="NF008726">
    <property type="entry name" value="PRK11728.1"/>
    <property type="match status" value="1"/>
</dbReference>
<sequence length="410" mass="42858">MTAPGGHDVAVVGAGLVGLATARELLTRHPGLRLAVLDREARVAAHQSGHNSGVVHAGIYYAPGSAKAQLCVEGARRLYAYCEARGVRAERCGKVIVAVEPAELGRLDELERRGRANGVPGLRRVDAAGLAELEPHATGIAALHSPATGIVDFPGVAAALAADVAQAGGELLLGAEVTGVTRRAGAVVLARDGAPDVVARRVVFCAGLWADRLARAGGAPADPRIVPFRGQYLRLAPHARDLVRGLIYPVSDPRLPFLGVHLTRTISGEVLLGPTALMAGARDAYALRTLRTADLRDTLGWPGTWRLAARWWRTGAAELRMQASRRAFVAACARYVPALGPDDVQPGWAGVRAQAVARDGTLVDDFVFSETADAVHVRNAPSPAATSCLAIAGRIADRADAAFALGRHAA</sequence>
<reference evidence="7 8" key="1">
    <citation type="journal article" date="2018" name="J. Microbiol.">
        <title>Baekduia soli gen. nov., sp. nov., a novel bacterium isolated from the soil of Baekdu Mountain and proposal of a novel family name, Baekduiaceae fam. nov.</title>
        <authorList>
            <person name="An D.S."/>
            <person name="Siddiqi M.Z."/>
            <person name="Kim K.H."/>
            <person name="Yu H.S."/>
            <person name="Im W.T."/>
        </authorList>
    </citation>
    <scope>NUCLEOTIDE SEQUENCE [LARGE SCALE GENOMIC DNA]</scope>
    <source>
        <strain evidence="7 8">BR7-21</strain>
    </source>
</reference>
<dbReference type="EC" id="1.1.3.-" evidence="7"/>
<evidence type="ECO:0000313" key="8">
    <source>
        <dbReference type="Proteomes" id="UP000321805"/>
    </source>
</evidence>
<organism evidence="7 8">
    <name type="scientific">Baekduia soli</name>
    <dbReference type="NCBI Taxonomy" id="496014"/>
    <lineage>
        <taxon>Bacteria</taxon>
        <taxon>Bacillati</taxon>
        <taxon>Actinomycetota</taxon>
        <taxon>Thermoleophilia</taxon>
        <taxon>Solirubrobacterales</taxon>
        <taxon>Baekduiaceae</taxon>
        <taxon>Baekduia</taxon>
    </lineage>
</organism>
<protein>
    <submittedName>
        <fullName evidence="7">L-2-hydroxyglutarate oxidase</fullName>
        <ecNumber evidence="7">1.1.3.-</ecNumber>
    </submittedName>
</protein>
<dbReference type="Pfam" id="PF01266">
    <property type="entry name" value="DAO"/>
    <property type="match status" value="1"/>
</dbReference>
<dbReference type="KEGG" id="bsol:FSW04_17990"/>
<evidence type="ECO:0000256" key="3">
    <source>
        <dbReference type="ARBA" id="ARBA00022827"/>
    </source>
</evidence>
<evidence type="ECO:0000256" key="4">
    <source>
        <dbReference type="ARBA" id="ARBA00023002"/>
    </source>
</evidence>
<gene>
    <name evidence="7" type="primary">lhgO</name>
    <name evidence="7" type="ORF">FSW04_17990</name>
</gene>
<dbReference type="PANTHER" id="PTHR43104:SF2">
    <property type="entry name" value="L-2-HYDROXYGLUTARATE DEHYDROGENASE, MITOCHONDRIAL"/>
    <property type="match status" value="1"/>
</dbReference>
<name>A0A5B8UD06_9ACTN</name>